<keyword evidence="11" id="KW-1185">Reference proteome</keyword>
<evidence type="ECO:0000256" key="7">
    <source>
        <dbReference type="PROSITE-ProRule" id="PRU01360"/>
    </source>
</evidence>
<dbReference type="InterPro" id="IPR036942">
    <property type="entry name" value="Beta-barrel_TonB_sf"/>
</dbReference>
<keyword evidence="4 7" id="KW-0812">Transmembrane</keyword>
<reference evidence="10 11" key="1">
    <citation type="journal article" date="2017" name="Int. J. Syst. Evol. Microbiol.">
        <title>Arachidicoccus ginsenosidivorans sp. nov., with ginsenoside-converting activity isolated from ginseng cultivating soil.</title>
        <authorList>
            <person name="Siddiqi M.Z."/>
            <person name="Aslam Z."/>
            <person name="Im W.T."/>
        </authorList>
    </citation>
    <scope>NUCLEOTIDE SEQUENCE [LARGE SCALE GENOMIC DNA]</scope>
    <source>
        <strain evidence="10 11">Gsoil 809</strain>
    </source>
</reference>
<evidence type="ECO:0000256" key="2">
    <source>
        <dbReference type="ARBA" id="ARBA00022448"/>
    </source>
</evidence>
<sequence length="1125" mass="125724">MVQLKSRLLSSICLLLITTFSSITIFAQQPTSVSGVVSNEKGEPLPNVGVKIENLTTHKGSNQMTDTVGAFRITGLDPKQSYVFTFTSVGYKSKRVSGFKLKAGENTSLLVTLAEDPAFLKDIVITGFQNVDKKRFSGSAVKLKIEDVEMHGQLDVSRMLEGKAAGVSVQNVSGTFGSAPKIRIRGATSITGDNKPLWVVDGVVLEDVINISNDQLSSGDPATLLGSSVAGLNANDIESIDILKDAAATAMYGARAMNGVIVITTKKGRIGKPRITYTGNFSSQLKPSYNSFDIMNSADQMSVYNEMQNKGWLNYADLANAADAGVYGKMADLINTYNATNGTFGLENTPEARNDFLRRYAAANTDWFDLLFRNNFMQEHNLSISSGTEYARHFLSLSYYNDNGWTIADKVKRITLNFRNDYKLGDKLTAGFSTVGSYRSQRAPGALTRISNPVEGAYSRDFDINPFSYALNTSRTLTAYDEKGDLEYFRRNYAPFNIIHELENNYMKLNVIDAKLQGELGYQFNKHFSYKFLGSIRAVKTLTESFVKESSNMAEAYRANPNSVVNGANKYLYNDPDFPNNPAVVVLPEGGLYNRDQSDLISFNIRNTISYNQTFNTKHYVSVFAGQEIRSAHREQFFNKGYGYQYDRGGVPFIDYRIYKKTLETNDYPYGLTPTDDRFAGFFGTASYSYDNKYNVGVNGRYDGSNKLGESRTARWLPTWSVDGSWNLDQEKFIKPLNFINSLKLRASYGLTASMGNATNSAIIIRSGTTIRQYSVDKETELELSSLENSELTWEKLHTLNLGIDGTLFNNRLNFAFDWYKRKSFDLINTVKTSGIGGEAFKNANFADMKSDGVELQLGGDPIKTKDFKWHTNFTFGINHTLITRAENIPRIIDLIMPEGGFIDGYPARGLFSIDFKELKKQVGTPLFINEDSLLSNNVYFQSQTTKYLKYNGPVDPTFTGGWNNSFTWKNFTLNAFFSFQAGNKIRLNPSFFSAYSDLDAMPNEFVDRWVLPGDESMTRVPVISDKRIETLTEGYPYNAYNYSTERVADGGFVRMKTISLSYKLPQKAAKSVGMQGASVMLTGYNLWMLYSDPKLEGQDPEFFNAGGVAQPIQKQFTLTVQASF</sequence>
<dbReference type="GO" id="GO:0009279">
    <property type="term" value="C:cell outer membrane"/>
    <property type="evidence" value="ECO:0007669"/>
    <property type="project" value="UniProtKB-SubCell"/>
</dbReference>
<feature type="signal peptide" evidence="8">
    <location>
        <begin position="1"/>
        <end position="27"/>
    </location>
</feature>
<dbReference type="InterPro" id="IPR037066">
    <property type="entry name" value="Plug_dom_sf"/>
</dbReference>
<dbReference type="KEGG" id="agi:FSB73_04100"/>
<dbReference type="Pfam" id="PF07715">
    <property type="entry name" value="Plug"/>
    <property type="match status" value="1"/>
</dbReference>
<dbReference type="InterPro" id="IPR023997">
    <property type="entry name" value="TonB-dep_OMP_SusC/RagA_CS"/>
</dbReference>
<comment type="similarity">
    <text evidence="7">Belongs to the TonB-dependent receptor family.</text>
</comment>
<dbReference type="AlphaFoldDB" id="A0A5B8VHH2"/>
<dbReference type="InterPro" id="IPR023996">
    <property type="entry name" value="TonB-dep_OMP_SusC/RagA"/>
</dbReference>
<feature type="chain" id="PRO_5023013782" evidence="8">
    <location>
        <begin position="28"/>
        <end position="1125"/>
    </location>
</feature>
<dbReference type="InterPro" id="IPR012910">
    <property type="entry name" value="Plug_dom"/>
</dbReference>
<proteinExistence type="inferred from homology"/>
<evidence type="ECO:0000256" key="1">
    <source>
        <dbReference type="ARBA" id="ARBA00004571"/>
    </source>
</evidence>
<keyword evidence="8" id="KW-0732">Signal</keyword>
<dbReference type="InterPro" id="IPR039426">
    <property type="entry name" value="TonB-dep_rcpt-like"/>
</dbReference>
<gene>
    <name evidence="10" type="ORF">FSB73_04100</name>
</gene>
<dbReference type="Gene3D" id="2.170.130.10">
    <property type="entry name" value="TonB-dependent receptor, plug domain"/>
    <property type="match status" value="1"/>
</dbReference>
<accession>A0A5B8VHH2</accession>
<organism evidence="10 11">
    <name type="scientific">Arachidicoccus ginsenosidivorans</name>
    <dbReference type="NCBI Taxonomy" id="496057"/>
    <lineage>
        <taxon>Bacteria</taxon>
        <taxon>Pseudomonadati</taxon>
        <taxon>Bacteroidota</taxon>
        <taxon>Chitinophagia</taxon>
        <taxon>Chitinophagales</taxon>
        <taxon>Chitinophagaceae</taxon>
        <taxon>Arachidicoccus</taxon>
    </lineage>
</organism>
<dbReference type="NCBIfam" id="TIGR04057">
    <property type="entry name" value="SusC_RagA_signa"/>
    <property type="match status" value="1"/>
</dbReference>
<dbReference type="Proteomes" id="UP000321291">
    <property type="component" value="Chromosome"/>
</dbReference>
<evidence type="ECO:0000313" key="11">
    <source>
        <dbReference type="Proteomes" id="UP000321291"/>
    </source>
</evidence>
<dbReference type="EMBL" id="CP042434">
    <property type="protein sequence ID" value="QEC70984.1"/>
    <property type="molecule type" value="Genomic_DNA"/>
</dbReference>
<dbReference type="NCBIfam" id="TIGR04056">
    <property type="entry name" value="OMP_RagA_SusC"/>
    <property type="match status" value="1"/>
</dbReference>
<name>A0A5B8VHH2_9BACT</name>
<keyword evidence="3 7" id="KW-1134">Transmembrane beta strand</keyword>
<evidence type="ECO:0000256" key="6">
    <source>
        <dbReference type="ARBA" id="ARBA00023237"/>
    </source>
</evidence>
<evidence type="ECO:0000256" key="8">
    <source>
        <dbReference type="SAM" id="SignalP"/>
    </source>
</evidence>
<dbReference type="InterPro" id="IPR008969">
    <property type="entry name" value="CarboxyPept-like_regulatory"/>
</dbReference>
<comment type="subcellular location">
    <subcellularLocation>
        <location evidence="1 7">Cell outer membrane</location>
        <topology evidence="1 7">Multi-pass membrane protein</topology>
    </subcellularLocation>
</comment>
<keyword evidence="2 7" id="KW-0813">Transport</keyword>
<feature type="domain" description="TonB-dependent receptor plug" evidence="9">
    <location>
        <begin position="136"/>
        <end position="260"/>
    </location>
</feature>
<keyword evidence="6 7" id="KW-0998">Cell outer membrane</keyword>
<evidence type="ECO:0000256" key="4">
    <source>
        <dbReference type="ARBA" id="ARBA00022692"/>
    </source>
</evidence>
<dbReference type="Gene3D" id="2.60.40.1120">
    <property type="entry name" value="Carboxypeptidase-like, regulatory domain"/>
    <property type="match status" value="1"/>
</dbReference>
<dbReference type="SUPFAM" id="SSF49464">
    <property type="entry name" value="Carboxypeptidase regulatory domain-like"/>
    <property type="match status" value="1"/>
</dbReference>
<dbReference type="Gene3D" id="2.40.170.20">
    <property type="entry name" value="TonB-dependent receptor, beta-barrel domain"/>
    <property type="match status" value="1"/>
</dbReference>
<evidence type="ECO:0000256" key="5">
    <source>
        <dbReference type="ARBA" id="ARBA00023136"/>
    </source>
</evidence>
<dbReference type="PROSITE" id="PS52016">
    <property type="entry name" value="TONB_DEPENDENT_REC_3"/>
    <property type="match status" value="1"/>
</dbReference>
<keyword evidence="5 7" id="KW-0472">Membrane</keyword>
<evidence type="ECO:0000313" key="10">
    <source>
        <dbReference type="EMBL" id="QEC70984.1"/>
    </source>
</evidence>
<dbReference type="OrthoDB" id="9768177at2"/>
<dbReference type="Pfam" id="PF13620">
    <property type="entry name" value="CarboxypepD_reg"/>
    <property type="match status" value="1"/>
</dbReference>
<dbReference type="SUPFAM" id="SSF56935">
    <property type="entry name" value="Porins"/>
    <property type="match status" value="1"/>
</dbReference>
<protein>
    <submittedName>
        <fullName evidence="10">SusC/RagA family TonB-linked outer membrane protein</fullName>
    </submittedName>
</protein>
<evidence type="ECO:0000256" key="3">
    <source>
        <dbReference type="ARBA" id="ARBA00022452"/>
    </source>
</evidence>
<evidence type="ECO:0000259" key="9">
    <source>
        <dbReference type="Pfam" id="PF07715"/>
    </source>
</evidence>